<keyword evidence="2" id="KW-1185">Reference proteome</keyword>
<evidence type="ECO:0000313" key="2">
    <source>
        <dbReference type="Proteomes" id="UP000321528"/>
    </source>
</evidence>
<protein>
    <recommendedName>
        <fullName evidence="3">Adhesin domain-containing protein</fullName>
    </recommendedName>
</protein>
<dbReference type="RefSeq" id="WP_147378552.1">
    <property type="nucleotide sequence ID" value="NZ_QXFJ01000017.1"/>
</dbReference>
<evidence type="ECO:0000313" key="1">
    <source>
        <dbReference type="EMBL" id="TXK03117.1"/>
    </source>
</evidence>
<reference evidence="1 2" key="1">
    <citation type="submission" date="2019-07" db="EMBL/GenBank/DDBJ databases">
        <title>Draft genome of two Muricauda strains isolated from deep sea.</title>
        <authorList>
            <person name="Sun C."/>
        </authorList>
    </citation>
    <scope>NUCLEOTIDE SEQUENCE [LARGE SCALE GENOMIC DNA]</scope>
    <source>
        <strain evidence="1 2">NH166</strain>
    </source>
</reference>
<evidence type="ECO:0008006" key="3">
    <source>
        <dbReference type="Google" id="ProtNLM"/>
    </source>
</evidence>
<comment type="caution">
    <text evidence="1">The sequence shown here is derived from an EMBL/GenBank/DDBJ whole genome shotgun (WGS) entry which is preliminary data.</text>
</comment>
<gene>
    <name evidence="1" type="ORF">FQ019_07185</name>
</gene>
<accession>A0ABY3KUR6</accession>
<dbReference type="EMBL" id="VNWL01000016">
    <property type="protein sequence ID" value="TXK03117.1"/>
    <property type="molecule type" value="Genomic_DNA"/>
</dbReference>
<dbReference type="Proteomes" id="UP000321528">
    <property type="component" value="Unassembled WGS sequence"/>
</dbReference>
<organism evidence="1 2">
    <name type="scientific">Flagellimonas aequoris</name>
    <dbReference type="NCBI Taxonomy" id="2306997"/>
    <lineage>
        <taxon>Bacteria</taxon>
        <taxon>Pseudomonadati</taxon>
        <taxon>Bacteroidota</taxon>
        <taxon>Flavobacteriia</taxon>
        <taxon>Flavobacteriales</taxon>
        <taxon>Flavobacteriaceae</taxon>
        <taxon>Flagellimonas</taxon>
    </lineage>
</organism>
<name>A0ABY3KUR6_9FLAO</name>
<sequence length="365" mass="41180">MKVMYFRLLCVVMLLVTTNLVKGQEKAYRRDNSLHKIKGTGTLTLKNSYGDIKLVGWEKDEVFITMAVTVTDKTKKDANLLMDRIRLDVDGQNANQINVSTVIEELGDSFFSKYFGLGKSVNNGSGKINIDLNVMLPKGLTLSVQNRFGDLMVEDWKGHLNVKMEHGSIWVNSDLDYANIDLKYGKLKAQYIGLADLMIEHGSIQLNNSDLVKLNSTGSTIEIKESKEIHVVSNKDELFLDHVKELNGTLKFTDIEIRQLDFRMDVSLQVSDLELFEVLDTTATLRLWEESSEIIIHSKEFDYRFEATLEEGVVRIPKSFGNVKSTIEGRSGPRRQRRIIAMSGGKGLGTIRVEGKKGIVKLLED</sequence>
<proteinExistence type="predicted"/>